<feature type="transmembrane region" description="Helical" evidence="6">
    <location>
        <begin position="458"/>
        <end position="477"/>
    </location>
</feature>
<dbReference type="GO" id="GO:0015205">
    <property type="term" value="F:nucleobase transmembrane transporter activity"/>
    <property type="evidence" value="ECO:0007669"/>
    <property type="project" value="TreeGrafter"/>
</dbReference>
<organism evidence="7 8">
    <name type="scientific">Pleomassaria siparia CBS 279.74</name>
    <dbReference type="NCBI Taxonomy" id="1314801"/>
    <lineage>
        <taxon>Eukaryota</taxon>
        <taxon>Fungi</taxon>
        <taxon>Dikarya</taxon>
        <taxon>Ascomycota</taxon>
        <taxon>Pezizomycotina</taxon>
        <taxon>Dothideomycetes</taxon>
        <taxon>Pleosporomycetidae</taxon>
        <taxon>Pleosporales</taxon>
        <taxon>Pleomassariaceae</taxon>
        <taxon>Pleomassaria</taxon>
    </lineage>
</organism>
<evidence type="ECO:0000256" key="3">
    <source>
        <dbReference type="ARBA" id="ARBA00022692"/>
    </source>
</evidence>
<accession>A0A6G1KGA7</accession>
<dbReference type="InterPro" id="IPR001248">
    <property type="entry name" value="Pur-cyt_permease"/>
</dbReference>
<feature type="transmembrane region" description="Helical" evidence="6">
    <location>
        <begin position="283"/>
        <end position="305"/>
    </location>
</feature>
<feature type="transmembrane region" description="Helical" evidence="6">
    <location>
        <begin position="205"/>
        <end position="225"/>
    </location>
</feature>
<dbReference type="Gene3D" id="1.10.4160.10">
    <property type="entry name" value="Hydantoin permease"/>
    <property type="match status" value="1"/>
</dbReference>
<dbReference type="InterPro" id="IPR045225">
    <property type="entry name" value="Uracil/uridine/allantoin_perm"/>
</dbReference>
<keyword evidence="3 6" id="KW-0812">Transmembrane</keyword>
<proteinExistence type="inferred from homology"/>
<evidence type="ECO:0008006" key="9">
    <source>
        <dbReference type="Google" id="ProtNLM"/>
    </source>
</evidence>
<keyword evidence="5 6" id="KW-0472">Membrane</keyword>
<evidence type="ECO:0000313" key="7">
    <source>
        <dbReference type="EMBL" id="KAF2711868.1"/>
    </source>
</evidence>
<sequence>MNAVRRFQTSIGDAVRIKHNDENTKISSSGRIWSNEDMDPVPPERRNWSAWTFAGYWISESWVTNSWSVGSSMVAGGLLWWHAMLACIVGHLIASLITVWNGRGGAIYHIGFPIWMRATFGMWGSIFPLACRSVITLVWAGVQTWFGALFIDVTFCAMFGDAWTNIPNGLPLSADITTRFMTAYLLSYLANLTTAFFRPHQIKPLITFKAVTMPFAVIGLFIWTLVRSGGPGTPDLSTAPGSKTIQAWAFVAAINAAINGEFGPLIASDSDISRYARKPRDQLVGQLAVAPWSASVVVCFGIIAAACTQKIYGEAAWNPGLIMYAILEDDDSSATRFAIFCCSFVFYIGSLGTNYVANLLPFGADSPGLAPRYLNITRSQIICATVGAWIMVPWKVLTSGSSFLIAITGMGIFVACMLGILVSDYYFVRKGNYWVEDMYHDEPTGRYWYWHGFNWRAYAAYICGIAIPFPGFVGAIAGNEMAKLSSPAAQIYAIGYLLAFVVGGFTYYIFCKISPPPGVDEARALPFESVGKTRLLMEGDRSGSGSEDVETIGEEVVAVVAKH</sequence>
<dbReference type="EMBL" id="MU005767">
    <property type="protein sequence ID" value="KAF2711868.1"/>
    <property type="molecule type" value="Genomic_DNA"/>
</dbReference>
<evidence type="ECO:0000256" key="6">
    <source>
        <dbReference type="SAM" id="Phobius"/>
    </source>
</evidence>
<dbReference type="Pfam" id="PF02133">
    <property type="entry name" value="Transp_cyt_pur"/>
    <property type="match status" value="1"/>
</dbReference>
<evidence type="ECO:0000256" key="4">
    <source>
        <dbReference type="ARBA" id="ARBA00022989"/>
    </source>
</evidence>
<feature type="transmembrane region" description="Helical" evidence="6">
    <location>
        <begin position="489"/>
        <end position="510"/>
    </location>
</feature>
<dbReference type="GO" id="GO:0005886">
    <property type="term" value="C:plasma membrane"/>
    <property type="evidence" value="ECO:0007669"/>
    <property type="project" value="TreeGrafter"/>
</dbReference>
<protein>
    <recommendedName>
        <fullName evidence="9">Uracil permease</fullName>
    </recommendedName>
</protein>
<feature type="transmembrane region" description="Helical" evidence="6">
    <location>
        <begin position="180"/>
        <end position="198"/>
    </location>
</feature>
<feature type="transmembrane region" description="Helical" evidence="6">
    <location>
        <begin position="334"/>
        <end position="353"/>
    </location>
</feature>
<dbReference type="PANTHER" id="PTHR30618">
    <property type="entry name" value="NCS1 FAMILY PURINE/PYRIMIDINE TRANSPORTER"/>
    <property type="match status" value="1"/>
</dbReference>
<feature type="transmembrane region" description="Helical" evidence="6">
    <location>
        <begin position="404"/>
        <end position="428"/>
    </location>
</feature>
<keyword evidence="4 6" id="KW-1133">Transmembrane helix</keyword>
<name>A0A6G1KGA7_9PLEO</name>
<feature type="transmembrane region" description="Helical" evidence="6">
    <location>
        <begin position="137"/>
        <end position="160"/>
    </location>
</feature>
<evidence type="ECO:0000313" key="8">
    <source>
        <dbReference type="Proteomes" id="UP000799428"/>
    </source>
</evidence>
<dbReference type="Proteomes" id="UP000799428">
    <property type="component" value="Unassembled WGS sequence"/>
</dbReference>
<keyword evidence="8" id="KW-1185">Reference proteome</keyword>
<dbReference type="OrthoDB" id="2018619at2759"/>
<comment type="subcellular location">
    <subcellularLocation>
        <location evidence="1">Membrane</location>
        <topology evidence="1">Multi-pass membrane protein</topology>
    </subcellularLocation>
</comment>
<evidence type="ECO:0000256" key="1">
    <source>
        <dbReference type="ARBA" id="ARBA00004141"/>
    </source>
</evidence>
<reference evidence="7" key="1">
    <citation type="journal article" date="2020" name="Stud. Mycol.">
        <title>101 Dothideomycetes genomes: a test case for predicting lifestyles and emergence of pathogens.</title>
        <authorList>
            <person name="Haridas S."/>
            <person name="Albert R."/>
            <person name="Binder M."/>
            <person name="Bloem J."/>
            <person name="Labutti K."/>
            <person name="Salamov A."/>
            <person name="Andreopoulos B."/>
            <person name="Baker S."/>
            <person name="Barry K."/>
            <person name="Bills G."/>
            <person name="Bluhm B."/>
            <person name="Cannon C."/>
            <person name="Castanera R."/>
            <person name="Culley D."/>
            <person name="Daum C."/>
            <person name="Ezra D."/>
            <person name="Gonzalez J."/>
            <person name="Henrissat B."/>
            <person name="Kuo A."/>
            <person name="Liang C."/>
            <person name="Lipzen A."/>
            <person name="Lutzoni F."/>
            <person name="Magnuson J."/>
            <person name="Mondo S."/>
            <person name="Nolan M."/>
            <person name="Ohm R."/>
            <person name="Pangilinan J."/>
            <person name="Park H.-J."/>
            <person name="Ramirez L."/>
            <person name="Alfaro M."/>
            <person name="Sun H."/>
            <person name="Tritt A."/>
            <person name="Yoshinaga Y."/>
            <person name="Zwiers L.-H."/>
            <person name="Turgeon B."/>
            <person name="Goodwin S."/>
            <person name="Spatafora J."/>
            <person name="Crous P."/>
            <person name="Grigoriev I."/>
        </authorList>
    </citation>
    <scope>NUCLEOTIDE SEQUENCE</scope>
    <source>
        <strain evidence="7">CBS 279.74</strain>
    </source>
</reference>
<feature type="transmembrane region" description="Helical" evidence="6">
    <location>
        <begin position="78"/>
        <end position="100"/>
    </location>
</feature>
<feature type="transmembrane region" description="Helical" evidence="6">
    <location>
        <begin position="106"/>
        <end position="130"/>
    </location>
</feature>
<comment type="similarity">
    <text evidence="2">Belongs to the purine-cytosine permease (2.A.39) family.</text>
</comment>
<evidence type="ECO:0000256" key="5">
    <source>
        <dbReference type="ARBA" id="ARBA00023136"/>
    </source>
</evidence>
<dbReference type="AlphaFoldDB" id="A0A6G1KGA7"/>
<gene>
    <name evidence="7" type="ORF">K504DRAFT_403336</name>
</gene>
<dbReference type="PANTHER" id="PTHR30618:SF0">
    <property type="entry name" value="PURINE-URACIL PERMEASE NCS1"/>
    <property type="match status" value="1"/>
</dbReference>
<evidence type="ECO:0000256" key="2">
    <source>
        <dbReference type="ARBA" id="ARBA00008974"/>
    </source>
</evidence>